<evidence type="ECO:0000256" key="1">
    <source>
        <dbReference type="SAM" id="Phobius"/>
    </source>
</evidence>
<protein>
    <recommendedName>
        <fullName evidence="3">DUF1538 domain-containing protein</fullName>
    </recommendedName>
</protein>
<feature type="transmembrane region" description="Helical" evidence="1">
    <location>
        <begin position="226"/>
        <end position="250"/>
    </location>
</feature>
<evidence type="ECO:0008006" key="3">
    <source>
        <dbReference type="Google" id="ProtNLM"/>
    </source>
</evidence>
<keyword evidence="1" id="KW-0812">Transmembrane</keyword>
<organism evidence="2">
    <name type="scientific">uncultured Woeseiaceae bacterium</name>
    <dbReference type="NCBI Taxonomy" id="1983305"/>
    <lineage>
        <taxon>Bacteria</taxon>
        <taxon>Pseudomonadati</taxon>
        <taxon>Pseudomonadota</taxon>
        <taxon>Gammaproteobacteria</taxon>
        <taxon>Woeseiales</taxon>
        <taxon>Woeseiaceae</taxon>
        <taxon>environmental samples</taxon>
    </lineage>
</organism>
<gene>
    <name evidence="2" type="ORF">JTBB02_V1_80006</name>
</gene>
<feature type="transmembrane region" description="Helical" evidence="1">
    <location>
        <begin position="6"/>
        <end position="28"/>
    </location>
</feature>
<dbReference type="Pfam" id="PF07556">
    <property type="entry name" value="DUF1538"/>
    <property type="match status" value="1"/>
</dbReference>
<accession>A0A7D9D185</accession>
<feature type="transmembrane region" description="Helical" evidence="1">
    <location>
        <begin position="99"/>
        <end position="122"/>
    </location>
</feature>
<sequence length="272" mass="28552">MELITTSMQFIADSAVDVLPIAVLLFAFQRLVICESLANGKQIVVGFVFVVVGLGLFLVGLEQTLFPLGRLMAQQLTDPAFLYASVGKAVSDLVWQDYYWVYLFAAAIGFSTTLAEPALIAVSMKANTVSGGAIGVWSLRVAVAIGVGVGVSLGCFRIITGLPLHYFIAGGYLVVIVQTAFAPKLIVPLAYDSGGVTTSTVTVPLITALGLGLSEAVPGRSALLDGFGLVAFACLFPIISVLAYGQLAVLRERISVSGRDSGTPEEEKDNAL</sequence>
<dbReference type="InterPro" id="IPR011435">
    <property type="entry name" value="UmpAB"/>
</dbReference>
<proteinExistence type="predicted"/>
<feature type="transmembrane region" description="Helical" evidence="1">
    <location>
        <begin position="165"/>
        <end position="182"/>
    </location>
</feature>
<feature type="transmembrane region" description="Helical" evidence="1">
    <location>
        <begin position="194"/>
        <end position="214"/>
    </location>
</feature>
<name>A0A7D9D185_9GAMM</name>
<dbReference type="AlphaFoldDB" id="A0A7D9D185"/>
<dbReference type="EMBL" id="LR633966">
    <property type="protein sequence ID" value="VUX54998.1"/>
    <property type="molecule type" value="Genomic_DNA"/>
</dbReference>
<feature type="transmembrane region" description="Helical" evidence="1">
    <location>
        <begin position="40"/>
        <end position="61"/>
    </location>
</feature>
<keyword evidence="1" id="KW-1133">Transmembrane helix</keyword>
<keyword evidence="1" id="KW-0472">Membrane</keyword>
<reference evidence="2" key="1">
    <citation type="submission" date="2019-07" db="EMBL/GenBank/DDBJ databases">
        <authorList>
            <person name="Weber M."/>
            <person name="Kostadinov I."/>
            <person name="Kostadinov D I."/>
        </authorList>
    </citation>
    <scope>NUCLEOTIDE SEQUENCE</scope>
    <source>
        <strain evidence="2">Gfbio:sag-sample-b02:053724c1-46a9-4a36-b237-ea2bf867836b</strain>
    </source>
</reference>
<feature type="transmembrane region" description="Helical" evidence="1">
    <location>
        <begin position="134"/>
        <end position="159"/>
    </location>
</feature>
<evidence type="ECO:0000313" key="2">
    <source>
        <dbReference type="EMBL" id="VUX54998.1"/>
    </source>
</evidence>